<dbReference type="InParanoid" id="A0A0D0BPE3"/>
<organism evidence="2 3">
    <name type="scientific">Suillus luteus UH-Slu-Lm8-n1</name>
    <dbReference type="NCBI Taxonomy" id="930992"/>
    <lineage>
        <taxon>Eukaryota</taxon>
        <taxon>Fungi</taxon>
        <taxon>Dikarya</taxon>
        <taxon>Basidiomycota</taxon>
        <taxon>Agaricomycotina</taxon>
        <taxon>Agaricomycetes</taxon>
        <taxon>Agaricomycetidae</taxon>
        <taxon>Boletales</taxon>
        <taxon>Suillineae</taxon>
        <taxon>Suillaceae</taxon>
        <taxon>Suillus</taxon>
    </lineage>
</organism>
<reference evidence="2 3" key="1">
    <citation type="submission" date="2014-04" db="EMBL/GenBank/DDBJ databases">
        <authorList>
            <consortium name="DOE Joint Genome Institute"/>
            <person name="Kuo A."/>
            <person name="Ruytinx J."/>
            <person name="Rineau F."/>
            <person name="Colpaert J."/>
            <person name="Kohler A."/>
            <person name="Nagy L.G."/>
            <person name="Floudas D."/>
            <person name="Copeland A."/>
            <person name="Barry K.W."/>
            <person name="Cichocki N."/>
            <person name="Veneault-Fourrey C."/>
            <person name="LaButti K."/>
            <person name="Lindquist E.A."/>
            <person name="Lipzen A."/>
            <person name="Lundell T."/>
            <person name="Morin E."/>
            <person name="Murat C."/>
            <person name="Sun H."/>
            <person name="Tunlid A."/>
            <person name="Henrissat B."/>
            <person name="Grigoriev I.V."/>
            <person name="Hibbett D.S."/>
            <person name="Martin F."/>
            <person name="Nordberg H.P."/>
            <person name="Cantor M.N."/>
            <person name="Hua S.X."/>
        </authorList>
    </citation>
    <scope>NUCLEOTIDE SEQUENCE [LARGE SCALE GENOMIC DNA]</scope>
    <source>
        <strain evidence="2 3">UH-Slu-Lm8-n1</strain>
    </source>
</reference>
<evidence type="ECO:0000256" key="1">
    <source>
        <dbReference type="SAM" id="SignalP"/>
    </source>
</evidence>
<dbReference type="HOGENOM" id="CLU_2185674_0_0_1"/>
<evidence type="ECO:0000313" key="2">
    <source>
        <dbReference type="EMBL" id="KIK47617.1"/>
    </source>
</evidence>
<feature type="signal peptide" evidence="1">
    <location>
        <begin position="1"/>
        <end position="18"/>
    </location>
</feature>
<gene>
    <name evidence="2" type="ORF">CY34DRAFT_799127</name>
</gene>
<keyword evidence="1" id="KW-0732">Signal</keyword>
<dbReference type="Proteomes" id="UP000054485">
    <property type="component" value="Unassembled WGS sequence"/>
</dbReference>
<dbReference type="AlphaFoldDB" id="A0A0D0BPE3"/>
<dbReference type="EMBL" id="KN835145">
    <property type="protein sequence ID" value="KIK47617.1"/>
    <property type="molecule type" value="Genomic_DNA"/>
</dbReference>
<keyword evidence="3" id="KW-1185">Reference proteome</keyword>
<evidence type="ECO:0008006" key="4">
    <source>
        <dbReference type="Google" id="ProtNLM"/>
    </source>
</evidence>
<reference evidence="3" key="2">
    <citation type="submission" date="2015-01" db="EMBL/GenBank/DDBJ databases">
        <title>Evolutionary Origins and Diversification of the Mycorrhizal Mutualists.</title>
        <authorList>
            <consortium name="DOE Joint Genome Institute"/>
            <consortium name="Mycorrhizal Genomics Consortium"/>
            <person name="Kohler A."/>
            <person name="Kuo A."/>
            <person name="Nagy L.G."/>
            <person name="Floudas D."/>
            <person name="Copeland A."/>
            <person name="Barry K.W."/>
            <person name="Cichocki N."/>
            <person name="Veneault-Fourrey C."/>
            <person name="LaButti K."/>
            <person name="Lindquist E.A."/>
            <person name="Lipzen A."/>
            <person name="Lundell T."/>
            <person name="Morin E."/>
            <person name="Murat C."/>
            <person name="Riley R."/>
            <person name="Ohm R."/>
            <person name="Sun H."/>
            <person name="Tunlid A."/>
            <person name="Henrissat B."/>
            <person name="Grigoriev I.V."/>
            <person name="Hibbett D.S."/>
            <person name="Martin F."/>
        </authorList>
    </citation>
    <scope>NUCLEOTIDE SEQUENCE [LARGE SCALE GENOMIC DNA]</scope>
    <source>
        <strain evidence="3">UH-Slu-Lm8-n1</strain>
    </source>
</reference>
<accession>A0A0D0BPE3</accession>
<proteinExistence type="predicted"/>
<feature type="chain" id="PRO_5002207442" description="Secreted protein" evidence="1">
    <location>
        <begin position="19"/>
        <end position="109"/>
    </location>
</feature>
<dbReference type="OrthoDB" id="2669105at2759"/>
<protein>
    <recommendedName>
        <fullName evidence="4">Secreted protein</fullName>
    </recommendedName>
</protein>
<name>A0A0D0BPE3_9AGAM</name>
<evidence type="ECO:0000313" key="3">
    <source>
        <dbReference type="Proteomes" id="UP000054485"/>
    </source>
</evidence>
<sequence>MRMILLAWILIISLSIWTTPLDCVTFYTDQDVFRHPFTSMNKTRSLCAQWNCRWNFLAIQDSSPLNLSEPHSGRSSQPAFLVVLLSIGDSLTIRDRWSSSTFGVETVFY</sequence>